<gene>
    <name evidence="1" type="ORF">IRI77_31705</name>
</gene>
<sequence length="70" mass="7784">MGLRDTFKTPPTGLCESCAWVRRIENDRGSVFLLCRRALTDSGYPKYPRLPVLRCPGHEPAPSPAAPTEK</sequence>
<proteinExistence type="predicted"/>
<reference evidence="1 2" key="1">
    <citation type="submission" date="2020-10" db="EMBL/GenBank/DDBJ databases">
        <title>Complete genome sequence of Paludibaculum fermentans P105T, a facultatively anaerobic acidobacterium capable of dissimilatory Fe(III) reduction.</title>
        <authorList>
            <person name="Dedysh S.N."/>
            <person name="Beletsky A.V."/>
            <person name="Kulichevskaya I.S."/>
            <person name="Mardanov A.V."/>
            <person name="Ravin N.V."/>
        </authorList>
    </citation>
    <scope>NUCLEOTIDE SEQUENCE [LARGE SCALE GENOMIC DNA]</scope>
    <source>
        <strain evidence="1 2">P105</strain>
    </source>
</reference>
<evidence type="ECO:0000313" key="1">
    <source>
        <dbReference type="EMBL" id="QOY92219.1"/>
    </source>
</evidence>
<protein>
    <submittedName>
        <fullName evidence="1">Uncharacterized protein</fullName>
    </submittedName>
</protein>
<dbReference type="Proteomes" id="UP000593892">
    <property type="component" value="Chromosome"/>
</dbReference>
<name>A0A7S7NZM8_PALFE</name>
<evidence type="ECO:0000313" key="2">
    <source>
        <dbReference type="Proteomes" id="UP000593892"/>
    </source>
</evidence>
<dbReference type="EMBL" id="CP063849">
    <property type="protein sequence ID" value="QOY92219.1"/>
    <property type="molecule type" value="Genomic_DNA"/>
</dbReference>
<accession>A0A7S7NZM8</accession>
<dbReference type="KEGG" id="pfer:IRI77_31705"/>
<dbReference type="AlphaFoldDB" id="A0A7S7NZM8"/>
<keyword evidence="2" id="KW-1185">Reference proteome</keyword>
<organism evidence="1 2">
    <name type="scientific">Paludibaculum fermentans</name>
    <dbReference type="NCBI Taxonomy" id="1473598"/>
    <lineage>
        <taxon>Bacteria</taxon>
        <taxon>Pseudomonadati</taxon>
        <taxon>Acidobacteriota</taxon>
        <taxon>Terriglobia</taxon>
        <taxon>Bryobacterales</taxon>
        <taxon>Bryobacteraceae</taxon>
        <taxon>Paludibaculum</taxon>
    </lineage>
</organism>